<dbReference type="PROSITE" id="PS00041">
    <property type="entry name" value="HTH_ARAC_FAMILY_1"/>
    <property type="match status" value="1"/>
</dbReference>
<dbReference type="Proteomes" id="UP000529946">
    <property type="component" value="Unassembled WGS sequence"/>
</dbReference>
<dbReference type="InterPro" id="IPR020449">
    <property type="entry name" value="Tscrpt_reg_AraC-type_HTH"/>
</dbReference>
<keyword evidence="2 5" id="KW-0238">DNA-binding</keyword>
<gene>
    <name evidence="5" type="ORF">GGR12_001300</name>
</gene>
<dbReference type="AlphaFoldDB" id="A0A7W6JC82"/>
<evidence type="ECO:0000313" key="6">
    <source>
        <dbReference type="Proteomes" id="UP000529946"/>
    </source>
</evidence>
<evidence type="ECO:0000256" key="2">
    <source>
        <dbReference type="ARBA" id="ARBA00023125"/>
    </source>
</evidence>
<protein>
    <submittedName>
        <fullName evidence="5">AraC-like DNA-binding protein</fullName>
    </submittedName>
</protein>
<organism evidence="5 6">
    <name type="scientific">Brevundimonas lenta</name>
    <dbReference type="NCBI Taxonomy" id="424796"/>
    <lineage>
        <taxon>Bacteria</taxon>
        <taxon>Pseudomonadati</taxon>
        <taxon>Pseudomonadota</taxon>
        <taxon>Alphaproteobacteria</taxon>
        <taxon>Caulobacterales</taxon>
        <taxon>Caulobacteraceae</taxon>
        <taxon>Brevundimonas</taxon>
    </lineage>
</organism>
<keyword evidence="6" id="KW-1185">Reference proteome</keyword>
<dbReference type="InterPro" id="IPR050204">
    <property type="entry name" value="AraC_XylS_family_regulators"/>
</dbReference>
<dbReference type="Gene3D" id="1.10.10.60">
    <property type="entry name" value="Homeodomain-like"/>
    <property type="match status" value="1"/>
</dbReference>
<keyword evidence="3" id="KW-0804">Transcription</keyword>
<name>A0A7W6JC82_9CAUL</name>
<evidence type="ECO:0000256" key="3">
    <source>
        <dbReference type="ARBA" id="ARBA00023163"/>
    </source>
</evidence>
<reference evidence="5 6" key="1">
    <citation type="submission" date="2020-08" db="EMBL/GenBank/DDBJ databases">
        <title>Genomic Encyclopedia of Type Strains, Phase IV (KMG-IV): sequencing the most valuable type-strain genomes for metagenomic binning, comparative biology and taxonomic classification.</title>
        <authorList>
            <person name="Goeker M."/>
        </authorList>
    </citation>
    <scope>NUCLEOTIDE SEQUENCE [LARGE SCALE GENOMIC DNA]</scope>
    <source>
        <strain evidence="5 6">DSM 23960</strain>
    </source>
</reference>
<feature type="domain" description="HTH araC/xylS-type" evidence="4">
    <location>
        <begin position="182"/>
        <end position="282"/>
    </location>
</feature>
<evidence type="ECO:0000313" key="5">
    <source>
        <dbReference type="EMBL" id="MBB4082461.1"/>
    </source>
</evidence>
<dbReference type="GO" id="GO:0003700">
    <property type="term" value="F:DNA-binding transcription factor activity"/>
    <property type="evidence" value="ECO:0007669"/>
    <property type="project" value="InterPro"/>
</dbReference>
<dbReference type="PANTHER" id="PTHR46796">
    <property type="entry name" value="HTH-TYPE TRANSCRIPTIONAL ACTIVATOR RHAS-RELATED"/>
    <property type="match status" value="1"/>
</dbReference>
<sequence length="285" mass="29543">MSGDAVEACAMNDEDGAEAFLVVLEALDSVSSADASFLFGDHVLARGGRAEPGSFGDFGIVLRRPATAPDEAASYAISIGELSRMPLTDDGANEMIVVALPRSAAPAWILKAKAPIDIPAGSAVGRLIANLAATAVKLADTMKADEGEAVLEAVLVLAEQALEGERQAALTSNAEAGGAAFTAAVRHIEAHILSPDLGVDSLTQALGLSRATLYRSFLPAGGVNTFIRQRRLELARQVLAGRTGPHPTISEIAHAHGFASESHFSRAFRKAFGHAPGARKASEKA</sequence>
<evidence type="ECO:0000259" key="4">
    <source>
        <dbReference type="PROSITE" id="PS01124"/>
    </source>
</evidence>
<dbReference type="RefSeq" id="WP_183203538.1">
    <property type="nucleotide sequence ID" value="NZ_BAAAER010000011.1"/>
</dbReference>
<dbReference type="InterPro" id="IPR009057">
    <property type="entry name" value="Homeodomain-like_sf"/>
</dbReference>
<dbReference type="Pfam" id="PF12833">
    <property type="entry name" value="HTH_18"/>
    <property type="match status" value="1"/>
</dbReference>
<dbReference type="EMBL" id="JACIDM010000001">
    <property type="protein sequence ID" value="MBB4082461.1"/>
    <property type="molecule type" value="Genomic_DNA"/>
</dbReference>
<dbReference type="PANTHER" id="PTHR46796:SF6">
    <property type="entry name" value="ARAC SUBFAMILY"/>
    <property type="match status" value="1"/>
</dbReference>
<dbReference type="InterPro" id="IPR018062">
    <property type="entry name" value="HTH_AraC-typ_CS"/>
</dbReference>
<accession>A0A7W6JC82</accession>
<dbReference type="SMART" id="SM00342">
    <property type="entry name" value="HTH_ARAC"/>
    <property type="match status" value="1"/>
</dbReference>
<dbReference type="SUPFAM" id="SSF46689">
    <property type="entry name" value="Homeodomain-like"/>
    <property type="match status" value="1"/>
</dbReference>
<dbReference type="PROSITE" id="PS01124">
    <property type="entry name" value="HTH_ARAC_FAMILY_2"/>
    <property type="match status" value="1"/>
</dbReference>
<proteinExistence type="predicted"/>
<evidence type="ECO:0000256" key="1">
    <source>
        <dbReference type="ARBA" id="ARBA00023015"/>
    </source>
</evidence>
<comment type="caution">
    <text evidence="5">The sequence shown here is derived from an EMBL/GenBank/DDBJ whole genome shotgun (WGS) entry which is preliminary data.</text>
</comment>
<dbReference type="PRINTS" id="PR00032">
    <property type="entry name" value="HTHARAC"/>
</dbReference>
<dbReference type="InterPro" id="IPR018060">
    <property type="entry name" value="HTH_AraC"/>
</dbReference>
<keyword evidence="1" id="KW-0805">Transcription regulation</keyword>
<dbReference type="GO" id="GO:0043565">
    <property type="term" value="F:sequence-specific DNA binding"/>
    <property type="evidence" value="ECO:0007669"/>
    <property type="project" value="InterPro"/>
</dbReference>